<dbReference type="EMBL" id="CP011110">
    <property type="protein sequence ID" value="AKA21940.1"/>
    <property type="molecule type" value="Genomic_DNA"/>
</dbReference>
<protein>
    <submittedName>
        <fullName evidence="2">Uncharacterized protein</fullName>
    </submittedName>
</protein>
<feature type="compositionally biased region" description="Low complexity" evidence="1">
    <location>
        <begin position="26"/>
        <end position="46"/>
    </location>
</feature>
<name>A0A0D5XSW3_9PSED</name>
<dbReference type="Proteomes" id="UP000032748">
    <property type="component" value="Chromosome"/>
</dbReference>
<feature type="compositionally biased region" description="Polar residues" evidence="1">
    <location>
        <begin position="15"/>
        <end position="25"/>
    </location>
</feature>
<sequence length="419" mass="45064">MIRPHPRSAMRGASALTTRTTDRTLNSQVSSQSVSGTSSNGRNNPPVDDRNPPALLTAMSIGPSADSAAAIACAKLSALVTSPLIANARPPRLSAIFASLPLSRARRATLAPSACSARAIASPMPWLAPVIKATRPLSCVSIMISWITTPRRHLSNRFTEAAIRRGTHFRLALGACFGKRLADTFRVEIGGIDRRSRLLTPGLVKPPSVGAVESEFVEKPDEFYFVGLIVTSDRQCDSTGSTRWLALIEELAPVQGIECLHHWPSQLVCHPTAFGRARFDLIDPAITLSGIVVAGIDDDDIGADSVEEILRQFGDLPHRYGDENDLAAAGCLRDGDRRGAGFGGKLGKRIRAARVGDRHLVAQFRQPARQRASDLSGPYDSDVHDGTPISLVGFGWVGVACPRQMLDEPPVPPRRNQSL</sequence>
<organism evidence="2 3">
    <name type="scientific">Pseudomonas chlororaphis</name>
    <dbReference type="NCBI Taxonomy" id="587753"/>
    <lineage>
        <taxon>Bacteria</taxon>
        <taxon>Pseudomonadati</taxon>
        <taxon>Pseudomonadota</taxon>
        <taxon>Gammaproteobacteria</taxon>
        <taxon>Pseudomonadales</taxon>
        <taxon>Pseudomonadaceae</taxon>
        <taxon>Pseudomonas</taxon>
    </lineage>
</organism>
<evidence type="ECO:0000313" key="2">
    <source>
        <dbReference type="EMBL" id="AKA21940.1"/>
    </source>
</evidence>
<gene>
    <name evidence="2" type="ORF">PCL1606_04860</name>
</gene>
<dbReference type="KEGG" id="pcz:PCL1606_04860"/>
<reference evidence="2 3" key="1">
    <citation type="journal article" date="2015" name="Mol. Plant Microbe Interact.">
        <title>Comparative Genomic Analysis of Pseudomonas chlororaphis PCL1606 Reveals New Insight into Antifungal Compounds Involved in Biocontrol.</title>
        <authorList>
            <person name="Calderon C.E."/>
            <person name="Ramos C."/>
            <person name="de Vicente A."/>
            <person name="Cazorla F.M."/>
        </authorList>
    </citation>
    <scope>NUCLEOTIDE SEQUENCE [LARGE SCALE GENOMIC DNA]</scope>
    <source>
        <strain evidence="2 3">PCL1606</strain>
    </source>
</reference>
<proteinExistence type="predicted"/>
<feature type="region of interest" description="Disordered" evidence="1">
    <location>
        <begin position="1"/>
        <end position="54"/>
    </location>
</feature>
<accession>A0A0D5XSW3</accession>
<evidence type="ECO:0000313" key="3">
    <source>
        <dbReference type="Proteomes" id="UP000032748"/>
    </source>
</evidence>
<dbReference type="AlphaFoldDB" id="A0A0D5XSW3"/>
<evidence type="ECO:0000256" key="1">
    <source>
        <dbReference type="SAM" id="MobiDB-lite"/>
    </source>
</evidence>